<gene>
    <name evidence="3" type="ORF">AQJ91_37085</name>
</gene>
<protein>
    <recommendedName>
        <fullName evidence="5">Secreted protein</fullName>
    </recommendedName>
</protein>
<dbReference type="STRING" id="909626.AQJ91_37085"/>
<name>A0A124IDU5_9ACTN</name>
<feature type="chain" id="PRO_5007174285" description="Secreted protein" evidence="2">
    <location>
        <begin position="30"/>
        <end position="130"/>
    </location>
</feature>
<keyword evidence="4" id="KW-1185">Reference proteome</keyword>
<dbReference type="AlphaFoldDB" id="A0A124IDU5"/>
<keyword evidence="2" id="KW-0732">Signal</keyword>
<feature type="region of interest" description="Disordered" evidence="1">
    <location>
        <begin position="101"/>
        <end position="123"/>
    </location>
</feature>
<feature type="compositionally biased region" description="Low complexity" evidence="1">
    <location>
        <begin position="29"/>
        <end position="40"/>
    </location>
</feature>
<evidence type="ECO:0000256" key="2">
    <source>
        <dbReference type="SAM" id="SignalP"/>
    </source>
</evidence>
<evidence type="ECO:0000256" key="1">
    <source>
        <dbReference type="SAM" id="MobiDB-lite"/>
    </source>
</evidence>
<feature type="signal peptide" evidence="2">
    <location>
        <begin position="1"/>
        <end position="29"/>
    </location>
</feature>
<feature type="region of interest" description="Disordered" evidence="1">
    <location>
        <begin position="29"/>
        <end position="77"/>
    </location>
</feature>
<proteinExistence type="predicted"/>
<dbReference type="EMBL" id="LMXB01000093">
    <property type="protein sequence ID" value="KUO16236.1"/>
    <property type="molecule type" value="Genomic_DNA"/>
</dbReference>
<organism evidence="3 4">
    <name type="scientific">Streptomyces dysideae</name>
    <dbReference type="NCBI Taxonomy" id="909626"/>
    <lineage>
        <taxon>Bacteria</taxon>
        <taxon>Bacillati</taxon>
        <taxon>Actinomycetota</taxon>
        <taxon>Actinomycetes</taxon>
        <taxon>Kitasatosporales</taxon>
        <taxon>Streptomycetaceae</taxon>
        <taxon>Streptomyces</taxon>
    </lineage>
</organism>
<dbReference type="Proteomes" id="UP000053260">
    <property type="component" value="Unassembled WGS sequence"/>
</dbReference>
<sequence>MVMRRMAAAVVLLAAAVLLHFGTPHHPSAASSVVSAMAPAIESESRKASGSVSAGPHVGTGAQHHEAEAEALALPPRTGHLVEAPSLAADAVITSVAALSGTSRSRTARDARNPGAGPAPDSTALQVFRC</sequence>
<evidence type="ECO:0008006" key="5">
    <source>
        <dbReference type="Google" id="ProtNLM"/>
    </source>
</evidence>
<evidence type="ECO:0000313" key="4">
    <source>
        <dbReference type="Proteomes" id="UP000053260"/>
    </source>
</evidence>
<accession>A0A124IDU5</accession>
<evidence type="ECO:0000313" key="3">
    <source>
        <dbReference type="EMBL" id="KUO16236.1"/>
    </source>
</evidence>
<comment type="caution">
    <text evidence="3">The sequence shown here is derived from an EMBL/GenBank/DDBJ whole genome shotgun (WGS) entry which is preliminary data.</text>
</comment>
<reference evidence="3 4" key="1">
    <citation type="submission" date="2015-10" db="EMBL/GenBank/DDBJ databases">
        <title>Draft genome sequence of Streptomyces sp. RV15, isolated from a marine sponge.</title>
        <authorList>
            <person name="Ruckert C."/>
            <person name="Abdelmohsen U.R."/>
            <person name="Winkler A."/>
            <person name="Hentschel U."/>
            <person name="Kalinowski J."/>
            <person name="Kampfer P."/>
            <person name="Glaeser S."/>
        </authorList>
    </citation>
    <scope>NUCLEOTIDE SEQUENCE [LARGE SCALE GENOMIC DNA]</scope>
    <source>
        <strain evidence="3 4">RV15</strain>
    </source>
</reference>